<comment type="cofactor">
    <cofactor evidence="1 5">
        <name>pyridoxal 5'-phosphate</name>
        <dbReference type="ChEBI" id="CHEBI:597326"/>
    </cofactor>
</comment>
<evidence type="ECO:0000256" key="2">
    <source>
        <dbReference type="ARBA" id="ARBA00009320"/>
    </source>
</evidence>
<name>A0ABW8TW20_9CLOT</name>
<dbReference type="PANTHER" id="PTHR42743:SF11">
    <property type="entry name" value="AMINODEOXYCHORISMATE LYASE"/>
    <property type="match status" value="1"/>
</dbReference>
<evidence type="ECO:0000256" key="4">
    <source>
        <dbReference type="RuleBase" id="RU004106"/>
    </source>
</evidence>
<proteinExistence type="inferred from homology"/>
<gene>
    <name evidence="6" type="ORF">ACJDUH_16555</name>
</gene>
<dbReference type="Proteomes" id="UP001623661">
    <property type="component" value="Unassembled WGS sequence"/>
</dbReference>
<keyword evidence="6" id="KW-0032">Aminotransferase</keyword>
<keyword evidence="3 5" id="KW-0663">Pyridoxal phosphate</keyword>
<dbReference type="GO" id="GO:0008483">
    <property type="term" value="F:transaminase activity"/>
    <property type="evidence" value="ECO:0007669"/>
    <property type="project" value="UniProtKB-KW"/>
</dbReference>
<evidence type="ECO:0000313" key="7">
    <source>
        <dbReference type="Proteomes" id="UP001623661"/>
    </source>
</evidence>
<dbReference type="Gene3D" id="3.30.470.10">
    <property type="match status" value="1"/>
</dbReference>
<evidence type="ECO:0000256" key="1">
    <source>
        <dbReference type="ARBA" id="ARBA00001933"/>
    </source>
</evidence>
<keyword evidence="7" id="KW-1185">Reference proteome</keyword>
<dbReference type="InterPro" id="IPR001544">
    <property type="entry name" value="Aminotrans_IV"/>
</dbReference>
<protein>
    <submittedName>
        <fullName evidence="6">Aminotransferase class IV</fullName>
    </submittedName>
</protein>
<organism evidence="6 7">
    <name type="scientific">Candidatus Clostridium radicumherbarum</name>
    <dbReference type="NCBI Taxonomy" id="3381662"/>
    <lineage>
        <taxon>Bacteria</taxon>
        <taxon>Bacillati</taxon>
        <taxon>Bacillota</taxon>
        <taxon>Clostridia</taxon>
        <taxon>Eubacteriales</taxon>
        <taxon>Clostridiaceae</taxon>
        <taxon>Clostridium</taxon>
    </lineage>
</organism>
<dbReference type="InterPro" id="IPR036038">
    <property type="entry name" value="Aminotransferase-like"/>
</dbReference>
<evidence type="ECO:0000313" key="6">
    <source>
        <dbReference type="EMBL" id="MFL0269690.1"/>
    </source>
</evidence>
<reference evidence="6 7" key="1">
    <citation type="submission" date="2024-11" db="EMBL/GenBank/DDBJ databases">
        <authorList>
            <person name="Heng Y.C."/>
            <person name="Lim A.C.H."/>
            <person name="Lee J.K.Y."/>
            <person name="Kittelmann S."/>
        </authorList>
    </citation>
    <scope>NUCLEOTIDE SEQUENCE [LARGE SCALE GENOMIC DNA]</scope>
    <source>
        <strain evidence="6 7">WILCCON 0202</strain>
    </source>
</reference>
<evidence type="ECO:0000256" key="3">
    <source>
        <dbReference type="ARBA" id="ARBA00022898"/>
    </source>
</evidence>
<dbReference type="EMBL" id="JBJHZY010000004">
    <property type="protein sequence ID" value="MFL0269690.1"/>
    <property type="molecule type" value="Genomic_DNA"/>
</dbReference>
<comment type="caution">
    <text evidence="6">The sequence shown here is derived from an EMBL/GenBank/DDBJ whole genome shotgun (WGS) entry which is preliminary data.</text>
</comment>
<dbReference type="Gene3D" id="3.20.10.10">
    <property type="entry name" value="D-amino Acid Aminotransferase, subunit A, domain 2"/>
    <property type="match status" value="1"/>
</dbReference>
<dbReference type="Pfam" id="PF01063">
    <property type="entry name" value="Aminotran_4"/>
    <property type="match status" value="1"/>
</dbReference>
<dbReference type="InterPro" id="IPR050571">
    <property type="entry name" value="Class-IV_PLP-Dep_Aminotrnsfr"/>
</dbReference>
<dbReference type="InterPro" id="IPR043131">
    <property type="entry name" value="BCAT-like_N"/>
</dbReference>
<dbReference type="SUPFAM" id="SSF56752">
    <property type="entry name" value="D-aminoacid aminotransferase-like PLP-dependent enzymes"/>
    <property type="match status" value="1"/>
</dbReference>
<dbReference type="InterPro" id="IPR043132">
    <property type="entry name" value="BCAT-like_C"/>
</dbReference>
<dbReference type="InterPro" id="IPR018300">
    <property type="entry name" value="Aminotrans_IV_CS"/>
</dbReference>
<dbReference type="RefSeq" id="WP_406766315.1">
    <property type="nucleotide sequence ID" value="NZ_JBJHZY010000004.1"/>
</dbReference>
<evidence type="ECO:0000256" key="5">
    <source>
        <dbReference type="RuleBase" id="RU004516"/>
    </source>
</evidence>
<dbReference type="CDD" id="cd00449">
    <property type="entry name" value="PLPDE_IV"/>
    <property type="match status" value="1"/>
</dbReference>
<accession>A0ABW8TW20</accession>
<dbReference type="PROSITE" id="PS00770">
    <property type="entry name" value="AA_TRANSFER_CLASS_4"/>
    <property type="match status" value="1"/>
</dbReference>
<comment type="similarity">
    <text evidence="2 4">Belongs to the class-IV pyridoxal-phosphate-dependent aminotransferase family.</text>
</comment>
<dbReference type="PANTHER" id="PTHR42743">
    <property type="entry name" value="AMINO-ACID AMINOTRANSFERASE"/>
    <property type="match status" value="1"/>
</dbReference>
<sequence>MSECYGAYFIKNEDVLNNAEFMDKIINEGVSLYEVIRVIDKVPLFLDRHLERLNNSAALINKKIWMDKEELKNKLYKLININNYSEGNIKIVFNNLCNDLVEENNFYAFFIESHYPKEEDYKNGVGTVFCFMERSNPNAKIINKELREYSNKLIEENNVYEAILVDKQGNITEGSRSNIFMVKGDRLITAPLEDVLPGITRTIIIELCKAEKIRFEEEKVNYKDVKELDAAFISGTSPKILPINKISDFKLSSSTNYIVQNIMRAYNINIDNYINNNKQVKTY</sequence>
<keyword evidence="6" id="KW-0808">Transferase</keyword>